<organism evidence="2 3">
    <name type="scientific">Cystoisospora suis</name>
    <dbReference type="NCBI Taxonomy" id="483139"/>
    <lineage>
        <taxon>Eukaryota</taxon>
        <taxon>Sar</taxon>
        <taxon>Alveolata</taxon>
        <taxon>Apicomplexa</taxon>
        <taxon>Conoidasida</taxon>
        <taxon>Coccidia</taxon>
        <taxon>Eucoccidiorida</taxon>
        <taxon>Eimeriorina</taxon>
        <taxon>Sarcocystidae</taxon>
        <taxon>Cystoisospora</taxon>
    </lineage>
</organism>
<protein>
    <submittedName>
        <fullName evidence="2">Coiled-coil related</fullName>
    </submittedName>
</protein>
<comment type="caution">
    <text evidence="2">The sequence shown here is derived from an EMBL/GenBank/DDBJ whole genome shotgun (WGS) entry which is preliminary data.</text>
</comment>
<dbReference type="RefSeq" id="XP_067917312.1">
    <property type="nucleotide sequence ID" value="XM_068070713.1"/>
</dbReference>
<dbReference type="OrthoDB" id="333281at2759"/>
<evidence type="ECO:0000256" key="1">
    <source>
        <dbReference type="SAM" id="MobiDB-lite"/>
    </source>
</evidence>
<proteinExistence type="predicted"/>
<feature type="non-terminal residue" evidence="2">
    <location>
        <position position="1"/>
    </location>
</feature>
<keyword evidence="3" id="KW-1185">Reference proteome</keyword>
<dbReference type="EMBL" id="MIGC01007854">
    <property type="protein sequence ID" value="PHJ15580.1"/>
    <property type="molecule type" value="Genomic_DNA"/>
</dbReference>
<sequence>VECLYTEDLAESGQPPSYVLLPPDLRKEIVFARSSFARLHQRYAERTSTCIRQPRHRPLKSNTADSAN</sequence>
<evidence type="ECO:0000313" key="2">
    <source>
        <dbReference type="EMBL" id="PHJ15580.1"/>
    </source>
</evidence>
<accession>A0A2C6JX10</accession>
<gene>
    <name evidence="2" type="ORF">CSUI_010610</name>
</gene>
<dbReference type="Proteomes" id="UP000221165">
    <property type="component" value="Unassembled WGS sequence"/>
</dbReference>
<feature type="region of interest" description="Disordered" evidence="1">
    <location>
        <begin position="47"/>
        <end position="68"/>
    </location>
</feature>
<evidence type="ECO:0000313" key="3">
    <source>
        <dbReference type="Proteomes" id="UP000221165"/>
    </source>
</evidence>
<reference evidence="2 3" key="1">
    <citation type="journal article" date="2017" name="Int. J. Parasitol.">
        <title>The genome of the protozoan parasite Cystoisospora suis and a reverse vaccinology approach to identify vaccine candidates.</title>
        <authorList>
            <person name="Palmieri N."/>
            <person name="Shrestha A."/>
            <person name="Ruttkowski B."/>
            <person name="Beck T."/>
            <person name="Vogl C."/>
            <person name="Tomley F."/>
            <person name="Blake D.P."/>
            <person name="Joachim A."/>
        </authorList>
    </citation>
    <scope>NUCLEOTIDE SEQUENCE [LARGE SCALE GENOMIC DNA]</scope>
    <source>
        <strain evidence="2 3">Wien I</strain>
    </source>
</reference>
<dbReference type="GeneID" id="94433924"/>
<dbReference type="AlphaFoldDB" id="A0A2C6JX10"/>
<dbReference type="VEuPathDB" id="ToxoDB:CSUI_010610"/>
<name>A0A2C6JX10_9APIC</name>